<dbReference type="Pfam" id="PF00578">
    <property type="entry name" value="AhpC-TSA"/>
    <property type="match status" value="1"/>
</dbReference>
<comment type="subcellular location">
    <subcellularLocation>
        <location evidence="1">Cell envelope</location>
    </subcellularLocation>
</comment>
<evidence type="ECO:0000256" key="2">
    <source>
        <dbReference type="ARBA" id="ARBA00022748"/>
    </source>
</evidence>
<protein>
    <submittedName>
        <fullName evidence="8">Thiol-disulfide oxidoreductase ResA</fullName>
    </submittedName>
</protein>
<dbReference type="EMBL" id="SJPK01000004">
    <property type="protein sequence ID" value="TWT67205.1"/>
    <property type="molecule type" value="Genomic_DNA"/>
</dbReference>
<feature type="compositionally biased region" description="Basic and acidic residues" evidence="5">
    <location>
        <begin position="293"/>
        <end position="322"/>
    </location>
</feature>
<dbReference type="PANTHER" id="PTHR42852">
    <property type="entry name" value="THIOL:DISULFIDE INTERCHANGE PROTEIN DSBE"/>
    <property type="match status" value="1"/>
</dbReference>
<proteinExistence type="predicted"/>
<dbReference type="GO" id="GO:0016209">
    <property type="term" value="F:antioxidant activity"/>
    <property type="evidence" value="ECO:0007669"/>
    <property type="project" value="InterPro"/>
</dbReference>
<accession>A0A5C5XZ37</accession>
<evidence type="ECO:0000256" key="3">
    <source>
        <dbReference type="ARBA" id="ARBA00023157"/>
    </source>
</evidence>
<dbReference type="GO" id="GO:0017004">
    <property type="term" value="P:cytochrome complex assembly"/>
    <property type="evidence" value="ECO:0007669"/>
    <property type="project" value="UniProtKB-KW"/>
</dbReference>
<evidence type="ECO:0000313" key="9">
    <source>
        <dbReference type="Proteomes" id="UP000318053"/>
    </source>
</evidence>
<keyword evidence="9" id="KW-1185">Reference proteome</keyword>
<dbReference type="RefSeq" id="WP_186774842.1">
    <property type="nucleotide sequence ID" value="NZ_SJPK01000004.1"/>
</dbReference>
<dbReference type="InterPro" id="IPR000866">
    <property type="entry name" value="AhpC/TSA"/>
</dbReference>
<feature type="chain" id="PRO_5023097816" evidence="6">
    <location>
        <begin position="32"/>
        <end position="322"/>
    </location>
</feature>
<reference evidence="8 9" key="1">
    <citation type="submission" date="2019-02" db="EMBL/GenBank/DDBJ databases">
        <title>Deep-cultivation of Planctomycetes and their phenomic and genomic characterization uncovers novel biology.</title>
        <authorList>
            <person name="Wiegand S."/>
            <person name="Jogler M."/>
            <person name="Boedeker C."/>
            <person name="Pinto D."/>
            <person name="Vollmers J."/>
            <person name="Rivas-Marin E."/>
            <person name="Kohn T."/>
            <person name="Peeters S.H."/>
            <person name="Heuer A."/>
            <person name="Rast P."/>
            <person name="Oberbeckmann S."/>
            <person name="Bunk B."/>
            <person name="Jeske O."/>
            <person name="Meyerdierks A."/>
            <person name="Storesund J.E."/>
            <person name="Kallscheuer N."/>
            <person name="Luecker S."/>
            <person name="Lage O.M."/>
            <person name="Pohl T."/>
            <person name="Merkel B.J."/>
            <person name="Hornburger P."/>
            <person name="Mueller R.-W."/>
            <person name="Bruemmer F."/>
            <person name="Labrenz M."/>
            <person name="Spormann A.M."/>
            <person name="Op Den Camp H."/>
            <person name="Overmann J."/>
            <person name="Amann R."/>
            <person name="Jetten M.S.M."/>
            <person name="Mascher T."/>
            <person name="Medema M.H."/>
            <person name="Devos D.P."/>
            <person name="Kaster A.-K."/>
            <person name="Ovreas L."/>
            <person name="Rohde M."/>
            <person name="Galperin M.Y."/>
            <person name="Jogler C."/>
        </authorList>
    </citation>
    <scope>NUCLEOTIDE SEQUENCE [LARGE SCALE GENOMIC DNA]</scope>
    <source>
        <strain evidence="8 9">CA85</strain>
    </source>
</reference>
<dbReference type="GO" id="GO:0030313">
    <property type="term" value="C:cell envelope"/>
    <property type="evidence" value="ECO:0007669"/>
    <property type="project" value="UniProtKB-SubCell"/>
</dbReference>
<keyword evidence="4" id="KW-0676">Redox-active center</keyword>
<dbReference type="SUPFAM" id="SSF52833">
    <property type="entry name" value="Thioredoxin-like"/>
    <property type="match status" value="1"/>
</dbReference>
<dbReference type="Gene3D" id="3.40.30.10">
    <property type="entry name" value="Glutaredoxin"/>
    <property type="match status" value="1"/>
</dbReference>
<evidence type="ECO:0000313" key="8">
    <source>
        <dbReference type="EMBL" id="TWT67205.1"/>
    </source>
</evidence>
<dbReference type="InterPro" id="IPR036249">
    <property type="entry name" value="Thioredoxin-like_sf"/>
</dbReference>
<evidence type="ECO:0000259" key="7">
    <source>
        <dbReference type="PROSITE" id="PS51352"/>
    </source>
</evidence>
<dbReference type="PROSITE" id="PS51352">
    <property type="entry name" value="THIOREDOXIN_2"/>
    <property type="match status" value="1"/>
</dbReference>
<dbReference type="AlphaFoldDB" id="A0A5C5XZ37"/>
<name>A0A5C5XZ37_9BACT</name>
<feature type="region of interest" description="Disordered" evidence="5">
    <location>
        <begin position="253"/>
        <end position="322"/>
    </location>
</feature>
<comment type="caution">
    <text evidence="8">The sequence shown here is derived from an EMBL/GenBank/DDBJ whole genome shotgun (WGS) entry which is preliminary data.</text>
</comment>
<dbReference type="GO" id="GO:0016491">
    <property type="term" value="F:oxidoreductase activity"/>
    <property type="evidence" value="ECO:0007669"/>
    <property type="project" value="InterPro"/>
</dbReference>
<keyword evidence="6" id="KW-0732">Signal</keyword>
<evidence type="ECO:0000256" key="4">
    <source>
        <dbReference type="ARBA" id="ARBA00023284"/>
    </source>
</evidence>
<dbReference type="PANTHER" id="PTHR42852:SF6">
    <property type="entry name" value="THIOL:DISULFIDE INTERCHANGE PROTEIN DSBE"/>
    <property type="match status" value="1"/>
</dbReference>
<feature type="domain" description="Thioredoxin" evidence="7">
    <location>
        <begin position="35"/>
        <end position="193"/>
    </location>
</feature>
<keyword evidence="2" id="KW-0201">Cytochrome c-type biogenesis</keyword>
<gene>
    <name evidence="8" type="primary">resA_3</name>
    <name evidence="8" type="ORF">CA85_20540</name>
</gene>
<feature type="compositionally biased region" description="Polar residues" evidence="5">
    <location>
        <begin position="255"/>
        <end position="266"/>
    </location>
</feature>
<keyword evidence="3" id="KW-1015">Disulfide bond</keyword>
<dbReference type="CDD" id="cd02966">
    <property type="entry name" value="TlpA_like_family"/>
    <property type="match status" value="1"/>
</dbReference>
<feature type="signal peptide" evidence="6">
    <location>
        <begin position="1"/>
        <end position="31"/>
    </location>
</feature>
<dbReference type="InterPro" id="IPR050553">
    <property type="entry name" value="Thioredoxin_ResA/DsbE_sf"/>
</dbReference>
<organism evidence="8 9">
    <name type="scientific">Allorhodopirellula solitaria</name>
    <dbReference type="NCBI Taxonomy" id="2527987"/>
    <lineage>
        <taxon>Bacteria</taxon>
        <taxon>Pseudomonadati</taxon>
        <taxon>Planctomycetota</taxon>
        <taxon>Planctomycetia</taxon>
        <taxon>Pirellulales</taxon>
        <taxon>Pirellulaceae</taxon>
        <taxon>Allorhodopirellula</taxon>
    </lineage>
</organism>
<dbReference type="InterPro" id="IPR013766">
    <property type="entry name" value="Thioredoxin_domain"/>
</dbReference>
<dbReference type="Proteomes" id="UP000318053">
    <property type="component" value="Unassembled WGS sequence"/>
</dbReference>
<evidence type="ECO:0000256" key="5">
    <source>
        <dbReference type="SAM" id="MobiDB-lite"/>
    </source>
</evidence>
<sequence precursor="true">MLFTSPFRVPLHRILSAALLTTTCLVLHASADGVLKPGSKAPDIDISNWWSDGDGNLEHTTKFQPGSVYVIEFWATWCGPCLVAMPHLSEIQDEYADRNVQIISVSDEPSETVQEFLQKTVLGRDDQTYEELTSNYCLTSDPDGSVSKDYLMAARQSSIPCAFIVGKTGNVEWIGNPMKLAKPLKAIVDGNWDRPAYLKEYEFQMAARRRNNALRSLRTADTDTEDQSSEILRKLEAENRRHAEAVRAIIAQALGQPSASDSTGETDSADEPDGGGHRGKTQRTAIPPFARASDVKIFTEQHPPKDLMQRIESGRDRGEEKK</sequence>
<evidence type="ECO:0000256" key="6">
    <source>
        <dbReference type="SAM" id="SignalP"/>
    </source>
</evidence>
<evidence type="ECO:0000256" key="1">
    <source>
        <dbReference type="ARBA" id="ARBA00004196"/>
    </source>
</evidence>